<dbReference type="STRING" id="364200.SAMN04488515_0249"/>
<protein>
    <recommendedName>
        <fullName evidence="4">Nucleoside-specific outer membrane channel protein Tsx</fullName>
    </recommendedName>
</protein>
<organism evidence="2 3">
    <name type="scientific">Cognatiyoonia koreensis</name>
    <dbReference type="NCBI Taxonomy" id="364200"/>
    <lineage>
        <taxon>Bacteria</taxon>
        <taxon>Pseudomonadati</taxon>
        <taxon>Pseudomonadota</taxon>
        <taxon>Alphaproteobacteria</taxon>
        <taxon>Rhodobacterales</taxon>
        <taxon>Paracoccaceae</taxon>
        <taxon>Cognatiyoonia</taxon>
    </lineage>
</organism>
<dbReference type="Proteomes" id="UP000199167">
    <property type="component" value="Unassembled WGS sequence"/>
</dbReference>
<reference evidence="2 3" key="1">
    <citation type="submission" date="2016-10" db="EMBL/GenBank/DDBJ databases">
        <authorList>
            <person name="de Groot N.N."/>
        </authorList>
    </citation>
    <scope>NUCLEOTIDE SEQUENCE [LARGE SCALE GENOMIC DNA]</scope>
    <source>
        <strain evidence="2 3">DSM 17925</strain>
    </source>
</reference>
<evidence type="ECO:0000313" key="2">
    <source>
        <dbReference type="EMBL" id="SEV92363.1"/>
    </source>
</evidence>
<dbReference type="EMBL" id="FOIZ01000001">
    <property type="protein sequence ID" value="SEV92363.1"/>
    <property type="molecule type" value="Genomic_DNA"/>
</dbReference>
<keyword evidence="3" id="KW-1185">Reference proteome</keyword>
<dbReference type="RefSeq" id="WP_089989289.1">
    <property type="nucleotide sequence ID" value="NZ_FOIZ01000001.1"/>
</dbReference>
<dbReference type="AlphaFoldDB" id="A0A1I0MU95"/>
<sequence>MFRILVILIALLAGQPALSGAWAREKGEWFIAFGGNFWLSDGSELPVHYDPTLYAEFGLTDRITVGLDSHLADAGRIASDFIFFTVPVGDLEAQNRFAVGVGFGLRRTLHTPTNLATADFSYLRTEELLRGSVSWGRGYESGWYAVDASATLAVSENKWRPKADLTWGRHWNDHWTTTVQLQTGQGFTDDYYAKISPSVIYHWNDYFSISVGAVQGLTGDKGAGMKLETWITF</sequence>
<name>A0A1I0MU95_9RHOB</name>
<feature type="chain" id="PRO_5011588738" description="Nucleoside-specific outer membrane channel protein Tsx" evidence="1">
    <location>
        <begin position="24"/>
        <end position="233"/>
    </location>
</feature>
<proteinExistence type="predicted"/>
<keyword evidence="1" id="KW-0732">Signal</keyword>
<evidence type="ECO:0008006" key="4">
    <source>
        <dbReference type="Google" id="ProtNLM"/>
    </source>
</evidence>
<accession>A0A1I0MU95</accession>
<dbReference type="OrthoDB" id="7857490at2"/>
<evidence type="ECO:0000313" key="3">
    <source>
        <dbReference type="Proteomes" id="UP000199167"/>
    </source>
</evidence>
<gene>
    <name evidence="2" type="ORF">SAMN04488515_0249</name>
</gene>
<feature type="signal peptide" evidence="1">
    <location>
        <begin position="1"/>
        <end position="23"/>
    </location>
</feature>
<evidence type="ECO:0000256" key="1">
    <source>
        <dbReference type="SAM" id="SignalP"/>
    </source>
</evidence>